<feature type="domain" description="Ice-binding protein C-terminal" evidence="2">
    <location>
        <begin position="193"/>
        <end position="218"/>
    </location>
</feature>
<evidence type="ECO:0000259" key="2">
    <source>
        <dbReference type="Pfam" id="PF07589"/>
    </source>
</evidence>
<keyword evidence="4" id="KW-1185">Reference proteome</keyword>
<name>A0A323URA0_9RHOO</name>
<evidence type="ECO:0000313" key="4">
    <source>
        <dbReference type="Proteomes" id="UP000248259"/>
    </source>
</evidence>
<gene>
    <name evidence="3" type="ORF">DNK49_21385</name>
</gene>
<feature type="signal peptide" evidence="1">
    <location>
        <begin position="1"/>
        <end position="26"/>
    </location>
</feature>
<reference evidence="3 4" key="1">
    <citation type="submission" date="2018-06" db="EMBL/GenBank/DDBJ databases">
        <title>Azoarcus communis strain SWub3 genome.</title>
        <authorList>
            <person name="Zorraquino Salvo V."/>
            <person name="Toubiana D."/>
            <person name="Blumwald E."/>
        </authorList>
    </citation>
    <scope>NUCLEOTIDE SEQUENCE [LARGE SCALE GENOMIC DNA]</scope>
    <source>
        <strain evidence="3 4">SWub3</strain>
    </source>
</reference>
<keyword evidence="1" id="KW-0732">Signal</keyword>
<feature type="chain" id="PRO_5016464195" description="Ice-binding protein C-terminal domain-containing protein" evidence="1">
    <location>
        <begin position="27"/>
        <end position="226"/>
    </location>
</feature>
<dbReference type="InterPro" id="IPR013424">
    <property type="entry name" value="Ice-binding_C"/>
</dbReference>
<sequence>MFKRLLKSLLTSAALSGLLASGAASAVIVVDSGVDTETRSYVIGPGSTVHFQPAWVFGEADLPEAIQLHGRFDASFERHWWSYYLDSDPTGEQVSFTQESYWLRLSNPALSATDLPGDFSFPLYYLGLSGNAFAGNDGACNFPMGPGMYCSGTILFGSISSLAGTLTPTGLELEGFASIGQLAGYRYRIVAAPVPEPGVWLMFGAGLGLIGALGVRKRGVSASLDQ</sequence>
<dbReference type="Pfam" id="PF07589">
    <property type="entry name" value="PEP-CTERM"/>
    <property type="match status" value="1"/>
</dbReference>
<dbReference type="RefSeq" id="WP_110529702.1">
    <property type="nucleotide sequence ID" value="NZ_QKOE01000028.1"/>
</dbReference>
<dbReference type="EMBL" id="QKOE01000028">
    <property type="protein sequence ID" value="PZA14543.1"/>
    <property type="molecule type" value="Genomic_DNA"/>
</dbReference>
<comment type="caution">
    <text evidence="3">The sequence shown here is derived from an EMBL/GenBank/DDBJ whole genome shotgun (WGS) entry which is preliminary data.</text>
</comment>
<dbReference type="AlphaFoldDB" id="A0A323URA0"/>
<dbReference type="Proteomes" id="UP000248259">
    <property type="component" value="Unassembled WGS sequence"/>
</dbReference>
<dbReference type="NCBIfam" id="TIGR02595">
    <property type="entry name" value="PEP_CTERM"/>
    <property type="match status" value="1"/>
</dbReference>
<accession>A0A323URA0</accession>
<organism evidence="3 4">
    <name type="scientific">Parazoarcus communis SWub3 = DSM 12120</name>
    <dbReference type="NCBI Taxonomy" id="1121029"/>
    <lineage>
        <taxon>Bacteria</taxon>
        <taxon>Pseudomonadati</taxon>
        <taxon>Pseudomonadota</taxon>
        <taxon>Betaproteobacteria</taxon>
        <taxon>Rhodocyclales</taxon>
        <taxon>Zoogloeaceae</taxon>
        <taxon>Parazoarcus</taxon>
    </lineage>
</organism>
<evidence type="ECO:0000256" key="1">
    <source>
        <dbReference type="SAM" id="SignalP"/>
    </source>
</evidence>
<proteinExistence type="predicted"/>
<evidence type="ECO:0000313" key="3">
    <source>
        <dbReference type="EMBL" id="PZA14543.1"/>
    </source>
</evidence>
<protein>
    <recommendedName>
        <fullName evidence="2">Ice-binding protein C-terminal domain-containing protein</fullName>
    </recommendedName>
</protein>